<evidence type="ECO:0000256" key="3">
    <source>
        <dbReference type="ARBA" id="ARBA00023002"/>
    </source>
</evidence>
<feature type="binding site" evidence="4">
    <location>
        <position position="467"/>
    </location>
    <ligand>
        <name>FAD</name>
        <dbReference type="ChEBI" id="CHEBI:57692"/>
    </ligand>
</feature>
<dbReference type="InterPro" id="IPR001613">
    <property type="entry name" value="Flavin_amine_oxidase"/>
</dbReference>
<evidence type="ECO:0000256" key="4">
    <source>
        <dbReference type="PIRSR" id="PIRSR601613-1"/>
    </source>
</evidence>
<keyword evidence="7" id="KW-1185">Reference proteome</keyword>
<dbReference type="SUPFAM" id="SSF54373">
    <property type="entry name" value="FAD-linked reductases, C-terminal domain"/>
    <property type="match status" value="1"/>
</dbReference>
<sequence length="494" mass="53113">MDAPDLTRRRVLAGLPASLAAGAVLARPPRSLEEPKPVDVVIVGAGIAGLVAARLLVKAGKSVMVCEARDRVGGRTWSHEIAPGAYAELGAAWVGPTQDRVLALIQELGLTLFDQYTDGESVYVSRGDRKTFREKPPFGAAPPDPLLLPDLAIVSTWIDRIAKEIPVGAPWKAEDAQALDRQTAETWLRGRTLNLLGETAKNFSAAFEALFGAESREMSALFMLHYVACAGTEGVPGTFERLLNTRAGAQERKIVEGSQSICTRIAAELGPERVRLSTPIRLIAQNGEGANVIGNAFVVRGKRVIVAVPPPLAGRITYEPALPVERDQYTQRLGMGWLIKCEAVYDTPFWRAQGLNGSAVINDGPARSIFDVSPPDGSRGALLGFVGGDAAREFSGAPESLKRAVIENFVSCFGEKAREVREWHVADWGREEWTRGCPTAIAPPGLLTAYGPALTAPVDRIHWAGTETGGYWTGYMDGAVRSAERTVREILAAS</sequence>
<evidence type="ECO:0000259" key="5">
    <source>
        <dbReference type="Pfam" id="PF01593"/>
    </source>
</evidence>
<name>A0A4R7NZC1_9GAMM</name>
<evidence type="ECO:0000256" key="2">
    <source>
        <dbReference type="ARBA" id="ARBA00005995"/>
    </source>
</evidence>
<dbReference type="RefSeq" id="WP_133882881.1">
    <property type="nucleotide sequence ID" value="NZ_MWIN01000007.1"/>
</dbReference>
<proteinExistence type="inferred from homology"/>
<dbReference type="InterPro" id="IPR050703">
    <property type="entry name" value="Flavin_MAO"/>
</dbReference>
<feature type="binding site" evidence="4">
    <location>
        <position position="385"/>
    </location>
    <ligand>
        <name>substrate</name>
    </ligand>
</feature>
<accession>A0A4R7NZC1</accession>
<dbReference type="SUPFAM" id="SSF51905">
    <property type="entry name" value="FAD/NAD(P)-binding domain"/>
    <property type="match status" value="1"/>
</dbReference>
<evidence type="ECO:0000313" key="7">
    <source>
        <dbReference type="Proteomes" id="UP000295341"/>
    </source>
</evidence>
<comment type="similarity">
    <text evidence="2">Belongs to the flavin monoamine oxidase family.</text>
</comment>
<feature type="binding site" evidence="4">
    <location>
        <begin position="67"/>
        <end position="68"/>
    </location>
    <ligand>
        <name>FAD</name>
        <dbReference type="ChEBI" id="CHEBI:57692"/>
    </ligand>
</feature>
<dbReference type="PRINTS" id="PR00757">
    <property type="entry name" value="AMINEOXDASEF"/>
</dbReference>
<dbReference type="Gene3D" id="3.90.660.10">
    <property type="match status" value="1"/>
</dbReference>
<keyword evidence="3" id="KW-0560">Oxidoreductase</keyword>
<dbReference type="PANTHER" id="PTHR43563:SF1">
    <property type="entry name" value="AMINE OXIDASE [FLAVIN-CONTAINING] B"/>
    <property type="match status" value="1"/>
</dbReference>
<comment type="cofactor">
    <cofactor evidence="1">
        <name>FAD</name>
        <dbReference type="ChEBI" id="CHEBI:57692"/>
    </cofactor>
</comment>
<reference evidence="6 7" key="1">
    <citation type="submission" date="2019-03" db="EMBL/GenBank/DDBJ databases">
        <title>Genomic Encyclopedia of Type Strains, Phase IV (KMG-IV): sequencing the most valuable type-strain genomes for metagenomic binning, comparative biology and taxonomic classification.</title>
        <authorList>
            <person name="Goeker M."/>
        </authorList>
    </citation>
    <scope>NUCLEOTIDE SEQUENCE [LARGE SCALE GENOMIC DNA]</scope>
    <source>
        <strain evidence="6 7">DSM 26377</strain>
    </source>
</reference>
<dbReference type="OrthoDB" id="337830at2"/>
<dbReference type="AlphaFoldDB" id="A0A4R7NZC1"/>
<protein>
    <submittedName>
        <fullName evidence="6">Monoamine oxidase</fullName>
    </submittedName>
</protein>
<gene>
    <name evidence="6" type="ORF">DFR24_3734</name>
</gene>
<dbReference type="Gene3D" id="1.10.405.10">
    <property type="entry name" value="Guanine Nucleotide Dissociation Inhibitor, domain 1"/>
    <property type="match status" value="1"/>
</dbReference>
<evidence type="ECO:0000256" key="1">
    <source>
        <dbReference type="ARBA" id="ARBA00001974"/>
    </source>
</evidence>
<dbReference type="InterPro" id="IPR036188">
    <property type="entry name" value="FAD/NAD-bd_sf"/>
</dbReference>
<organism evidence="6 7">
    <name type="scientific">Panacagrimonas perspica</name>
    <dbReference type="NCBI Taxonomy" id="381431"/>
    <lineage>
        <taxon>Bacteria</taxon>
        <taxon>Pseudomonadati</taxon>
        <taxon>Pseudomonadota</taxon>
        <taxon>Gammaproteobacteria</taxon>
        <taxon>Nevskiales</taxon>
        <taxon>Nevskiaceae</taxon>
        <taxon>Panacagrimonas</taxon>
    </lineage>
</organism>
<dbReference type="PANTHER" id="PTHR43563">
    <property type="entry name" value="AMINE OXIDASE"/>
    <property type="match status" value="1"/>
</dbReference>
<comment type="caution">
    <text evidence="6">The sequence shown here is derived from an EMBL/GenBank/DDBJ whole genome shotgun (WGS) entry which is preliminary data.</text>
</comment>
<dbReference type="Proteomes" id="UP000295341">
    <property type="component" value="Unassembled WGS sequence"/>
</dbReference>
<dbReference type="GO" id="GO:0016491">
    <property type="term" value="F:oxidoreductase activity"/>
    <property type="evidence" value="ECO:0007669"/>
    <property type="project" value="UniProtKB-KW"/>
</dbReference>
<dbReference type="Gene3D" id="3.50.50.60">
    <property type="entry name" value="FAD/NAD(P)-binding domain"/>
    <property type="match status" value="1"/>
</dbReference>
<dbReference type="EMBL" id="SOBT01000010">
    <property type="protein sequence ID" value="TDU26704.1"/>
    <property type="molecule type" value="Genomic_DNA"/>
</dbReference>
<dbReference type="Pfam" id="PF01593">
    <property type="entry name" value="Amino_oxidase"/>
    <property type="match status" value="1"/>
</dbReference>
<evidence type="ECO:0000313" key="6">
    <source>
        <dbReference type="EMBL" id="TDU26704.1"/>
    </source>
</evidence>
<dbReference type="InterPro" id="IPR002937">
    <property type="entry name" value="Amino_oxidase"/>
</dbReference>
<feature type="domain" description="Amine oxidase" evidence="5">
    <location>
        <begin position="47"/>
        <end position="491"/>
    </location>
</feature>